<evidence type="ECO:0000256" key="7">
    <source>
        <dbReference type="ARBA" id="ARBA00032272"/>
    </source>
</evidence>
<sequence length="184" mass="20691">MSEKNLEWKVTAEKELLKTPVFTVKETTSLSPDGQEGHYIVTDAPDWVIVIPEIGGNFLMVKQWRHAHDGLSIEFPGGVVNKDEEPEIAANRELEEETGHKAGKLTYLGSANPNPALMENRVHFFAAEDLQRTGDQNLDEDEYVDFLQIPIGEVYTKIGGEEYPHALMMAALLKYTVYKRMGAK</sequence>
<dbReference type="PANTHER" id="PTHR11839">
    <property type="entry name" value="UDP/ADP-SUGAR PYROPHOSPHATASE"/>
    <property type="match status" value="1"/>
</dbReference>
<dbReference type="PROSITE" id="PS00893">
    <property type="entry name" value="NUDIX_BOX"/>
    <property type="match status" value="1"/>
</dbReference>
<organism evidence="9 10">
    <name type="scientific">Treponema ruminis</name>
    <dbReference type="NCBI Taxonomy" id="744515"/>
    <lineage>
        <taxon>Bacteria</taxon>
        <taxon>Pseudomonadati</taxon>
        <taxon>Spirochaetota</taxon>
        <taxon>Spirochaetia</taxon>
        <taxon>Spirochaetales</taxon>
        <taxon>Treponemataceae</taxon>
        <taxon>Treponema</taxon>
    </lineage>
</organism>
<dbReference type="InterPro" id="IPR015797">
    <property type="entry name" value="NUDIX_hydrolase-like_dom_sf"/>
</dbReference>
<dbReference type="GO" id="GO:0016787">
    <property type="term" value="F:hydrolase activity"/>
    <property type="evidence" value="ECO:0007669"/>
    <property type="project" value="UniProtKB-KW"/>
</dbReference>
<dbReference type="PANTHER" id="PTHR11839:SF18">
    <property type="entry name" value="NUDIX HYDROLASE DOMAIN-CONTAINING PROTEIN"/>
    <property type="match status" value="1"/>
</dbReference>
<evidence type="ECO:0000313" key="10">
    <source>
        <dbReference type="Proteomes" id="UP000518887"/>
    </source>
</evidence>
<dbReference type="GO" id="GO:0006753">
    <property type="term" value="P:nucleoside phosphate metabolic process"/>
    <property type="evidence" value="ECO:0007669"/>
    <property type="project" value="TreeGrafter"/>
</dbReference>
<comment type="cofactor">
    <cofactor evidence="2">
        <name>Mg(2+)</name>
        <dbReference type="ChEBI" id="CHEBI:18420"/>
    </cofactor>
</comment>
<evidence type="ECO:0000256" key="2">
    <source>
        <dbReference type="ARBA" id="ARBA00001946"/>
    </source>
</evidence>
<dbReference type="PROSITE" id="PS51462">
    <property type="entry name" value="NUDIX"/>
    <property type="match status" value="1"/>
</dbReference>
<dbReference type="Pfam" id="PF00293">
    <property type="entry name" value="NUDIX"/>
    <property type="match status" value="1"/>
</dbReference>
<comment type="catalytic activity">
    <reaction evidence="1">
        <text>GDP-alpha-D-mannose + H2O = alpha-D-mannose 1-phosphate + GMP + 2 H(+)</text>
        <dbReference type="Rhea" id="RHEA:27978"/>
        <dbReference type="ChEBI" id="CHEBI:15377"/>
        <dbReference type="ChEBI" id="CHEBI:15378"/>
        <dbReference type="ChEBI" id="CHEBI:57527"/>
        <dbReference type="ChEBI" id="CHEBI:58115"/>
        <dbReference type="ChEBI" id="CHEBI:58409"/>
    </reaction>
</comment>
<gene>
    <name evidence="9" type="ORF">HNP76_000004</name>
</gene>
<keyword evidence="10" id="KW-1185">Reference proteome</keyword>
<dbReference type="CDD" id="cd03424">
    <property type="entry name" value="NUDIX_ADPRase_Nudt5_UGPPase_Nudt14"/>
    <property type="match status" value="1"/>
</dbReference>
<evidence type="ECO:0000313" key="9">
    <source>
        <dbReference type="EMBL" id="MBB5224664.1"/>
    </source>
</evidence>
<comment type="caution">
    <text evidence="9">The sequence shown here is derived from an EMBL/GenBank/DDBJ whole genome shotgun (WGS) entry which is preliminary data.</text>
</comment>
<comment type="similarity">
    <text evidence="3">Belongs to the Nudix hydrolase family. NudK subfamily.</text>
</comment>
<dbReference type="EMBL" id="JACHFQ010000001">
    <property type="protein sequence ID" value="MBB5224664.1"/>
    <property type="molecule type" value="Genomic_DNA"/>
</dbReference>
<evidence type="ECO:0000259" key="8">
    <source>
        <dbReference type="PROSITE" id="PS51462"/>
    </source>
</evidence>
<evidence type="ECO:0000256" key="4">
    <source>
        <dbReference type="ARBA" id="ARBA00016377"/>
    </source>
</evidence>
<evidence type="ECO:0000256" key="6">
    <source>
        <dbReference type="ARBA" id="ARBA00032162"/>
    </source>
</evidence>
<evidence type="ECO:0000256" key="3">
    <source>
        <dbReference type="ARBA" id="ARBA00007275"/>
    </source>
</evidence>
<feature type="domain" description="Nudix hydrolase" evidence="8">
    <location>
        <begin position="41"/>
        <end position="171"/>
    </location>
</feature>
<accession>A0A7W8G6C2</accession>
<dbReference type="Gene3D" id="3.90.79.10">
    <property type="entry name" value="Nucleoside Triphosphate Pyrophosphohydrolase"/>
    <property type="match status" value="1"/>
</dbReference>
<name>A0A7W8G6C2_9SPIR</name>
<dbReference type="RefSeq" id="WP_184656273.1">
    <property type="nucleotide sequence ID" value="NZ_JACHFQ010000001.1"/>
</dbReference>
<reference evidence="9 10" key="1">
    <citation type="submission" date="2020-08" db="EMBL/GenBank/DDBJ databases">
        <title>Genomic Encyclopedia of Type Strains, Phase IV (KMG-IV): sequencing the most valuable type-strain genomes for metagenomic binning, comparative biology and taxonomic classification.</title>
        <authorList>
            <person name="Goeker M."/>
        </authorList>
    </citation>
    <scope>NUCLEOTIDE SEQUENCE [LARGE SCALE GENOMIC DNA]</scope>
    <source>
        <strain evidence="9 10">DSM 103462</strain>
    </source>
</reference>
<dbReference type="AlphaFoldDB" id="A0A7W8G6C2"/>
<protein>
    <recommendedName>
        <fullName evidence="4">GDP-mannose pyrophosphatase</fullName>
    </recommendedName>
    <alternativeName>
        <fullName evidence="6">GDP-mannose hydrolase</fullName>
    </alternativeName>
    <alternativeName>
        <fullName evidence="7">GDPMK</fullName>
    </alternativeName>
</protein>
<dbReference type="SUPFAM" id="SSF55811">
    <property type="entry name" value="Nudix"/>
    <property type="match status" value="1"/>
</dbReference>
<evidence type="ECO:0000256" key="5">
    <source>
        <dbReference type="ARBA" id="ARBA00022801"/>
    </source>
</evidence>
<dbReference type="InterPro" id="IPR020084">
    <property type="entry name" value="NUDIX_hydrolase_CS"/>
</dbReference>
<proteinExistence type="inferred from homology"/>
<dbReference type="Proteomes" id="UP000518887">
    <property type="component" value="Unassembled WGS sequence"/>
</dbReference>
<evidence type="ECO:0000256" key="1">
    <source>
        <dbReference type="ARBA" id="ARBA00000847"/>
    </source>
</evidence>
<keyword evidence="5" id="KW-0378">Hydrolase</keyword>
<dbReference type="GO" id="GO:0005829">
    <property type="term" value="C:cytosol"/>
    <property type="evidence" value="ECO:0007669"/>
    <property type="project" value="TreeGrafter"/>
</dbReference>
<dbReference type="GO" id="GO:0019693">
    <property type="term" value="P:ribose phosphate metabolic process"/>
    <property type="evidence" value="ECO:0007669"/>
    <property type="project" value="TreeGrafter"/>
</dbReference>
<dbReference type="InterPro" id="IPR000086">
    <property type="entry name" value="NUDIX_hydrolase_dom"/>
</dbReference>